<feature type="compositionally biased region" description="Acidic residues" evidence="1">
    <location>
        <begin position="455"/>
        <end position="465"/>
    </location>
</feature>
<organism evidence="2 3">
    <name type="scientific">Flavonifractor plautii</name>
    <name type="common">Fusobacterium plautii</name>
    <dbReference type="NCBI Taxonomy" id="292800"/>
    <lineage>
        <taxon>Bacteria</taxon>
        <taxon>Bacillati</taxon>
        <taxon>Bacillota</taxon>
        <taxon>Clostridia</taxon>
        <taxon>Eubacteriales</taxon>
        <taxon>Oscillospiraceae</taxon>
        <taxon>Flavonifractor</taxon>
    </lineage>
</organism>
<reference evidence="2 3" key="1">
    <citation type="submission" date="2020-11" db="EMBL/GenBank/DDBJ databases">
        <title>Closed and high quality bacterial genomes of the OMM12 community.</title>
        <authorList>
            <person name="Marbouty M."/>
            <person name="Lamy-Besnier Q."/>
            <person name="Debarbieux L."/>
            <person name="Koszul R."/>
        </authorList>
    </citation>
    <scope>NUCLEOTIDE SEQUENCE [LARGE SCALE GENOMIC DNA]</scope>
    <source>
        <strain evidence="2 3">YL31</strain>
    </source>
</reference>
<dbReference type="Proteomes" id="UP000595792">
    <property type="component" value="Chromosome"/>
</dbReference>
<dbReference type="InterPro" id="IPR021145">
    <property type="entry name" value="Portal_protein_SPP1_Gp6-like"/>
</dbReference>
<sequence>MLTYQDLIAVGEDEKARMDFIKRAINEHKGSKAYKMAVDAELYFKGENPNINRYEKIIYDMQGRAHRDMYTANHKIASGFFGFDVRQEVSYLLGNGVTFQEDTTKDRLGKKFDLMMVKAGKYALIAGVSFGFWNLDHMDVFKLREFVPLYDEENGALMAGIRFWQVSDDKPLRATLYEVNGYTDYIQRKGEDMTILKDKRPYILRLRTSQADGTEIYDGQNYPTFPIVPMKNGEDALSELTGKRNTIDALDLCTSNMVNNVDEGNLIYWVLTNCGGMDDLDDAKFIERLKTLHVSHADGDDGAKAEAHTLEAPYNGTSATIDMLKRKLYEDFQAFDSSAVSAGNQTATAIAASYTPLDLKVDDFEASVTEFILGILALAGIDDEPSYTRSRIINKSEETQTILMGADYYDDEYITKKLLTINGDADQYDALMERKAAEEAERVEEELDFPPQEGTEGEVTEDAEA</sequence>
<dbReference type="RefSeq" id="WP_065535281.1">
    <property type="nucleotide sequence ID" value="NZ_CP015406.2"/>
</dbReference>
<dbReference type="Pfam" id="PF05133">
    <property type="entry name" value="SPP1_portal"/>
    <property type="match status" value="1"/>
</dbReference>
<dbReference type="EMBL" id="CP065315">
    <property type="protein sequence ID" value="QQR04917.1"/>
    <property type="molecule type" value="Genomic_DNA"/>
</dbReference>
<feature type="region of interest" description="Disordered" evidence="1">
    <location>
        <begin position="436"/>
        <end position="465"/>
    </location>
</feature>
<evidence type="ECO:0000313" key="3">
    <source>
        <dbReference type="Proteomes" id="UP000595792"/>
    </source>
</evidence>
<gene>
    <name evidence="2" type="ORF">I5Q84_13130</name>
</gene>
<accession>A0AAX1KGA7</accession>
<protein>
    <submittedName>
        <fullName evidence="2">Phage portal protein</fullName>
    </submittedName>
</protein>
<dbReference type="AlphaFoldDB" id="A0AAX1KGA7"/>
<evidence type="ECO:0000256" key="1">
    <source>
        <dbReference type="SAM" id="MobiDB-lite"/>
    </source>
</evidence>
<name>A0AAX1KGA7_FLAPL</name>
<proteinExistence type="predicted"/>
<evidence type="ECO:0000313" key="2">
    <source>
        <dbReference type="EMBL" id="QQR04917.1"/>
    </source>
</evidence>
<dbReference type="KEGG" id="fpla:A4U99_14485"/>